<protein>
    <submittedName>
        <fullName evidence="1">Uncharacterized protein</fullName>
    </submittedName>
</protein>
<organism evidence="1 2">
    <name type="scientific">Ramazzottius varieornatus</name>
    <name type="common">Water bear</name>
    <name type="synonym">Tardigrade</name>
    <dbReference type="NCBI Taxonomy" id="947166"/>
    <lineage>
        <taxon>Eukaryota</taxon>
        <taxon>Metazoa</taxon>
        <taxon>Ecdysozoa</taxon>
        <taxon>Tardigrada</taxon>
        <taxon>Eutardigrada</taxon>
        <taxon>Parachela</taxon>
        <taxon>Hypsibioidea</taxon>
        <taxon>Ramazzottiidae</taxon>
        <taxon>Ramazzottius</taxon>
    </lineage>
</organism>
<comment type="caution">
    <text evidence="1">The sequence shown here is derived from an EMBL/GenBank/DDBJ whole genome shotgun (WGS) entry which is preliminary data.</text>
</comment>
<sequence>MGREVMTRYLEYNNHIAPFFFIGMKLRREDRFMPPHVDGCVNPGITKIHMPLLLNSPEHLFIQWLQESCLSRRENHYLDFLLMLHTCQEKGDTAQMRGMSVEN</sequence>
<reference evidence="1 2" key="1">
    <citation type="journal article" date="2016" name="Nat. Commun.">
        <title>Extremotolerant tardigrade genome and improved radiotolerance of human cultured cells by tardigrade-unique protein.</title>
        <authorList>
            <person name="Hashimoto T."/>
            <person name="Horikawa D.D."/>
            <person name="Saito Y."/>
            <person name="Kuwahara H."/>
            <person name="Kozuka-Hata H."/>
            <person name="Shin-I T."/>
            <person name="Minakuchi Y."/>
            <person name="Ohishi K."/>
            <person name="Motoyama A."/>
            <person name="Aizu T."/>
            <person name="Enomoto A."/>
            <person name="Kondo K."/>
            <person name="Tanaka S."/>
            <person name="Hara Y."/>
            <person name="Koshikawa S."/>
            <person name="Sagara H."/>
            <person name="Miura T."/>
            <person name="Yokobori S."/>
            <person name="Miyagawa K."/>
            <person name="Suzuki Y."/>
            <person name="Kubo T."/>
            <person name="Oyama M."/>
            <person name="Kohara Y."/>
            <person name="Fujiyama A."/>
            <person name="Arakawa K."/>
            <person name="Katayama T."/>
            <person name="Toyoda A."/>
            <person name="Kunieda T."/>
        </authorList>
    </citation>
    <scope>NUCLEOTIDE SEQUENCE [LARGE SCALE GENOMIC DNA]</scope>
    <source>
        <strain evidence="1 2">YOKOZUNA-1</strain>
    </source>
</reference>
<dbReference type="AlphaFoldDB" id="A0A1D1UCF4"/>
<evidence type="ECO:0000313" key="2">
    <source>
        <dbReference type="Proteomes" id="UP000186922"/>
    </source>
</evidence>
<dbReference type="EMBL" id="BDGG01000001">
    <property type="protein sequence ID" value="GAU87346.1"/>
    <property type="molecule type" value="Genomic_DNA"/>
</dbReference>
<dbReference type="Proteomes" id="UP000186922">
    <property type="component" value="Unassembled WGS sequence"/>
</dbReference>
<evidence type="ECO:0000313" key="1">
    <source>
        <dbReference type="EMBL" id="GAU87346.1"/>
    </source>
</evidence>
<name>A0A1D1UCF4_RAMVA</name>
<proteinExistence type="predicted"/>
<accession>A0A1D1UCF4</accession>
<keyword evidence="2" id="KW-1185">Reference proteome</keyword>
<gene>
    <name evidence="1" type="primary">RvY_00214</name>
    <name evidence="1" type="synonym">RvY_00214.2</name>
    <name evidence="1" type="ORF">RvY_00214-2</name>
</gene>